<dbReference type="SUPFAM" id="SSF52733">
    <property type="entry name" value="Nicotinate mononucleotide:5,6-dimethylbenzimidazole phosphoribosyltransferase (CobT)"/>
    <property type="match status" value="1"/>
</dbReference>
<dbReference type="HOGENOM" id="CLU_002982_0_0_9"/>
<evidence type="ECO:0000256" key="8">
    <source>
        <dbReference type="ARBA" id="ARBA00022679"/>
    </source>
</evidence>
<dbReference type="PANTHER" id="PTHR43463:SF1">
    <property type="entry name" value="NICOTINATE-NUCLEOTIDE--DIMETHYLBENZIMIDAZOLE PHOSPHORIBOSYLTRANSFERASE"/>
    <property type="match status" value="1"/>
</dbReference>
<dbReference type="AlphaFoldDB" id="B7ATE0"/>
<proteinExistence type="inferred from homology"/>
<evidence type="ECO:0000256" key="9">
    <source>
        <dbReference type="ARBA" id="ARBA00047340"/>
    </source>
</evidence>
<evidence type="ECO:0000256" key="7">
    <source>
        <dbReference type="ARBA" id="ARBA00022676"/>
    </source>
</evidence>
<evidence type="ECO:0000313" key="12">
    <source>
        <dbReference type="Proteomes" id="UP000003136"/>
    </source>
</evidence>
<dbReference type="NCBIfam" id="NF000996">
    <property type="entry name" value="PRK00105.1"/>
    <property type="match status" value="1"/>
</dbReference>
<name>B7ATE0_9FIRM</name>
<gene>
    <name evidence="11" type="ORF">BACPEC_01410</name>
</gene>
<sequence length="355" mass="37057">MLESTSGVQILKKYTDGIEAASPAKALMTKQHLDSIAKPLNSLGLLEDVLVGLGAAGCLKRSYKKCVAVMCADNGVVEEGVTQTDSSITALVAKNMLSGISSVCTMAKCNGVDVFPIDVGMLTEIAGVRVRKTQRGTGNIRKGPAMTNEQAVSAVLAGIDTVRELKDKGYDMIAAAEMGIGNTTTTSAVLSVMLDIKPESVTGRGAGLSDTGLANKINVIKDAISLNKPDRNDVLDVLAKVGGFDIAGMAGLFIGGAYYKVPVIIDGIISSAAALAAVQLAPLCRDYMIASHVSAEPAAQAVMEKLELKPLLNIGMALGEGTGAVSIMPIIDMALAMYYDMPTFAEFGMQEYKKL</sequence>
<dbReference type="Pfam" id="PF02277">
    <property type="entry name" value="DBI_PRT"/>
    <property type="match status" value="1"/>
</dbReference>
<dbReference type="PANTHER" id="PTHR43463">
    <property type="entry name" value="NICOTINATE-NUCLEOTIDE--DIMETHYLBENZIMIDAZOLE PHOSPHORIBOSYLTRANSFERASE"/>
    <property type="match status" value="1"/>
</dbReference>
<organism evidence="11 12">
    <name type="scientific">[Bacteroides] pectinophilus ATCC 43243</name>
    <dbReference type="NCBI Taxonomy" id="483218"/>
    <lineage>
        <taxon>Bacteria</taxon>
        <taxon>Bacillati</taxon>
        <taxon>Bacillota</taxon>
        <taxon>Clostridia</taxon>
        <taxon>Eubacteriales</taxon>
    </lineage>
</organism>
<evidence type="ECO:0000313" key="11">
    <source>
        <dbReference type="EMBL" id="EEC56924.1"/>
    </source>
</evidence>
<comment type="similarity">
    <text evidence="3">Belongs to the CobT family.</text>
</comment>
<dbReference type="Gene3D" id="3.40.50.10210">
    <property type="match status" value="1"/>
</dbReference>
<dbReference type="InterPro" id="IPR036087">
    <property type="entry name" value="Nict_dMeBzImd_PRibTrfase_sf"/>
</dbReference>
<dbReference type="InterPro" id="IPR003200">
    <property type="entry name" value="Nict_dMeBzImd_PRibTrfase"/>
</dbReference>
<evidence type="ECO:0000256" key="3">
    <source>
        <dbReference type="ARBA" id="ARBA00007110"/>
    </source>
</evidence>
<evidence type="ECO:0000256" key="1">
    <source>
        <dbReference type="ARBA" id="ARBA00002197"/>
    </source>
</evidence>
<dbReference type="NCBIfam" id="TIGR03160">
    <property type="entry name" value="cobT_DBIPRT"/>
    <property type="match status" value="1"/>
</dbReference>
<dbReference type="InterPro" id="IPR017846">
    <property type="entry name" value="Nict_dMeBzImd_PRibTrfase_bact"/>
</dbReference>
<dbReference type="GO" id="GO:0008939">
    <property type="term" value="F:nicotinate-nucleotide-dimethylbenzimidazole phosphoribosyltransferase activity"/>
    <property type="evidence" value="ECO:0007669"/>
    <property type="project" value="UniProtKB-UniRule"/>
</dbReference>
<dbReference type="CDD" id="cd02439">
    <property type="entry name" value="DMB-PRT_CobT"/>
    <property type="match status" value="1"/>
</dbReference>
<comment type="catalytic activity">
    <reaction evidence="9">
        <text>5,6-dimethylbenzimidazole + nicotinate beta-D-ribonucleotide = alpha-ribazole 5'-phosphate + nicotinate + H(+)</text>
        <dbReference type="Rhea" id="RHEA:11196"/>
        <dbReference type="ChEBI" id="CHEBI:15378"/>
        <dbReference type="ChEBI" id="CHEBI:15890"/>
        <dbReference type="ChEBI" id="CHEBI:32544"/>
        <dbReference type="ChEBI" id="CHEBI:57502"/>
        <dbReference type="ChEBI" id="CHEBI:57918"/>
        <dbReference type="EC" id="2.4.2.21"/>
    </reaction>
</comment>
<dbReference type="InterPro" id="IPR023195">
    <property type="entry name" value="Nict_dMeBzImd_PRibTrfase_N"/>
</dbReference>
<protein>
    <recommendedName>
        <fullName evidence="5 10">Nicotinate-nucleotide--dimethylbenzimidazole phosphoribosyltransferase</fullName>
        <ecNumber evidence="4 10">2.4.2.21</ecNumber>
    </recommendedName>
</protein>
<keyword evidence="6" id="KW-0169">Cobalamin biosynthesis</keyword>
<dbReference type="EC" id="2.4.2.21" evidence="4 10"/>
<keyword evidence="8" id="KW-0808">Transferase</keyword>
<evidence type="ECO:0000256" key="5">
    <source>
        <dbReference type="ARBA" id="ARBA00015486"/>
    </source>
</evidence>
<evidence type="ECO:0000256" key="6">
    <source>
        <dbReference type="ARBA" id="ARBA00022573"/>
    </source>
</evidence>
<dbReference type="Proteomes" id="UP000003136">
    <property type="component" value="Unassembled WGS sequence"/>
</dbReference>
<dbReference type="UniPathway" id="UPA00061">
    <property type="reaction ID" value="UER00516"/>
</dbReference>
<dbReference type="FunFam" id="3.40.50.10210:FF:000001">
    <property type="entry name" value="Nicotinate-nucleotide--dimethylbenzimidazole phosphoribosyltransferase"/>
    <property type="match status" value="1"/>
</dbReference>
<accession>B7ATE0</accession>
<evidence type="ECO:0000256" key="10">
    <source>
        <dbReference type="NCBIfam" id="TIGR03160"/>
    </source>
</evidence>
<reference evidence="11 12" key="1">
    <citation type="submission" date="2008-11" db="EMBL/GenBank/DDBJ databases">
        <title>Draft genome sequence of Bacteroides pectinophilus (ATCC 43243).</title>
        <authorList>
            <person name="Sudarsanam P."/>
            <person name="Ley R."/>
            <person name="Guruge J."/>
            <person name="Turnbaugh P.J."/>
            <person name="Mahowald M."/>
            <person name="Liep D."/>
            <person name="Gordon J."/>
        </authorList>
    </citation>
    <scope>NUCLEOTIDE SEQUENCE [LARGE SCALE GENOMIC DNA]</scope>
    <source>
        <strain evidence="11 12">ATCC 43243</strain>
    </source>
</reference>
<reference evidence="11 12" key="2">
    <citation type="submission" date="2008-11" db="EMBL/GenBank/DDBJ databases">
        <authorList>
            <person name="Fulton L."/>
            <person name="Clifton S."/>
            <person name="Fulton B."/>
            <person name="Xu J."/>
            <person name="Minx P."/>
            <person name="Pepin K.H."/>
            <person name="Johnson M."/>
            <person name="Bhonagiri V."/>
            <person name="Nash W.E."/>
            <person name="Mardis E.R."/>
            <person name="Wilson R.K."/>
        </authorList>
    </citation>
    <scope>NUCLEOTIDE SEQUENCE [LARGE SCALE GENOMIC DNA]</scope>
    <source>
        <strain evidence="11 12">ATCC 43243</strain>
    </source>
</reference>
<evidence type="ECO:0000256" key="4">
    <source>
        <dbReference type="ARBA" id="ARBA00011991"/>
    </source>
</evidence>
<dbReference type="Gene3D" id="1.10.1610.10">
    <property type="match status" value="1"/>
</dbReference>
<keyword evidence="7" id="KW-0328">Glycosyltransferase</keyword>
<comment type="pathway">
    <text evidence="2">Nucleoside biosynthesis; alpha-ribazole biosynthesis; alpha-ribazole from 5,6-dimethylbenzimidazole: step 1/2.</text>
</comment>
<evidence type="ECO:0000256" key="2">
    <source>
        <dbReference type="ARBA" id="ARBA00005049"/>
    </source>
</evidence>
<keyword evidence="12" id="KW-1185">Reference proteome</keyword>
<comment type="function">
    <text evidence="1">Catalyzes the synthesis of alpha-ribazole-5'-phosphate from nicotinate mononucleotide (NAMN) and 5,6-dimethylbenzimidazole (DMB).</text>
</comment>
<dbReference type="GO" id="GO:0009236">
    <property type="term" value="P:cobalamin biosynthetic process"/>
    <property type="evidence" value="ECO:0007669"/>
    <property type="project" value="UniProtKB-UniRule"/>
</dbReference>
<dbReference type="EMBL" id="ABVQ01000036">
    <property type="protein sequence ID" value="EEC56924.1"/>
    <property type="molecule type" value="Genomic_DNA"/>
</dbReference>
<dbReference type="eggNOG" id="COG2038">
    <property type="taxonomic scope" value="Bacteria"/>
</dbReference>
<dbReference type="STRING" id="483218.BACPEC_01410"/>